<protein>
    <submittedName>
        <fullName evidence="2">Uncharacterized protein</fullName>
    </submittedName>
</protein>
<evidence type="ECO:0000313" key="2">
    <source>
        <dbReference type="EMBL" id="SUG55679.1"/>
    </source>
</evidence>
<keyword evidence="1" id="KW-1133">Transmembrane helix</keyword>
<evidence type="ECO:0000313" key="3">
    <source>
        <dbReference type="Proteomes" id="UP000254633"/>
    </source>
</evidence>
<keyword evidence="1" id="KW-0812">Transmembrane</keyword>
<evidence type="ECO:0000256" key="1">
    <source>
        <dbReference type="SAM" id="Phobius"/>
    </source>
</evidence>
<dbReference type="Proteomes" id="UP000254633">
    <property type="component" value="Unassembled WGS sequence"/>
</dbReference>
<gene>
    <name evidence="2" type="ORF">NCTC10060_02825</name>
</gene>
<name>A0A379U1N3_SALDZ</name>
<sequence length="105" mass="12701">MSDKVLKRFWFLLFLIVFTYGGIAVFGLFMFFLSRGYFSMDGDDIFVWPDGSWLYREDYSELTDRWRGNDFEIFYVGTIEYNDFLQLWPDDEEGGPDDEYWLDDD</sequence>
<dbReference type="AlphaFoldDB" id="A0A379U1N3"/>
<proteinExistence type="predicted"/>
<organism evidence="2 3">
    <name type="scientific">Salmonella diarizonae</name>
    <dbReference type="NCBI Taxonomy" id="59204"/>
    <lineage>
        <taxon>Bacteria</taxon>
        <taxon>Pseudomonadati</taxon>
        <taxon>Pseudomonadota</taxon>
        <taxon>Gammaproteobacteria</taxon>
        <taxon>Enterobacterales</taxon>
        <taxon>Enterobacteriaceae</taxon>
        <taxon>Salmonella</taxon>
    </lineage>
</organism>
<reference evidence="2 3" key="1">
    <citation type="submission" date="2018-06" db="EMBL/GenBank/DDBJ databases">
        <authorList>
            <consortium name="Pathogen Informatics"/>
            <person name="Doyle S."/>
        </authorList>
    </citation>
    <scope>NUCLEOTIDE SEQUENCE [LARGE SCALE GENOMIC DNA]</scope>
    <source>
        <strain evidence="2 3">NCTC10060</strain>
    </source>
</reference>
<accession>A0A379U1N3</accession>
<keyword evidence="1" id="KW-0472">Membrane</keyword>
<feature type="transmembrane region" description="Helical" evidence="1">
    <location>
        <begin position="12"/>
        <end position="33"/>
    </location>
</feature>
<dbReference type="EMBL" id="UGXH01000003">
    <property type="protein sequence ID" value="SUG55679.1"/>
    <property type="molecule type" value="Genomic_DNA"/>
</dbReference>